<keyword evidence="24" id="KW-1185">Reference proteome</keyword>
<feature type="transmembrane region" description="Helical" evidence="22">
    <location>
        <begin position="54"/>
        <end position="71"/>
    </location>
</feature>
<keyword evidence="9" id="KW-0573">Peptidoglycan synthesis</keyword>
<evidence type="ECO:0000256" key="7">
    <source>
        <dbReference type="ARBA" id="ARBA00022692"/>
    </source>
</evidence>
<keyword evidence="13" id="KW-0961">Cell wall biogenesis/degradation</keyword>
<keyword evidence="7 22" id="KW-0812">Transmembrane</keyword>
<evidence type="ECO:0000256" key="12">
    <source>
        <dbReference type="ARBA" id="ARBA00023306"/>
    </source>
</evidence>
<evidence type="ECO:0000256" key="16">
    <source>
        <dbReference type="ARBA" id="ARBA00038053"/>
    </source>
</evidence>
<evidence type="ECO:0000256" key="22">
    <source>
        <dbReference type="SAM" id="Phobius"/>
    </source>
</evidence>
<feature type="transmembrane region" description="Helical" evidence="22">
    <location>
        <begin position="270"/>
        <end position="296"/>
    </location>
</feature>
<feature type="transmembrane region" description="Helical" evidence="22">
    <location>
        <begin position="308"/>
        <end position="333"/>
    </location>
</feature>
<feature type="transmembrane region" description="Helical" evidence="22">
    <location>
        <begin position="345"/>
        <end position="366"/>
    </location>
</feature>
<sequence length="375" mass="41189">MAKKKSVEKKKAVDFSLLMTTLILVFIGIIMVFSSSWPEAMQDFGNGYYFLKKQIIAATIGLFGMLVCMNIDYKVWRKYSTLIYIVALILGALIFTPLGITLKGARRWINLGFTTFMPSDAIKIGSIIFFANFLANKKKDISTIRQGTIPALIVIGISCGAIYVQKDLGTTLTLAGTMMSMFFIAGMNLYHLIFMAIGAVGLGVLALSGEHNAYRRNRITAFRDPFAYKLDIGWQAVQSLYALGSGGLFGLGLGKSRQKFFYIPESYNDFIFSIIGEELGFLGTLTVILLFLLLVWRGIRIALSINDTFGCYLATGITALITIQTIIHIAVVTSSIPTTGITLPLISYGGTSLMVYMSAIGILLNISRHANLDRS</sequence>
<evidence type="ECO:0000256" key="18">
    <source>
        <dbReference type="ARBA" id="ARBA00041418"/>
    </source>
</evidence>
<feature type="transmembrane region" description="Helical" evidence="22">
    <location>
        <begin position="83"/>
        <end position="102"/>
    </location>
</feature>
<evidence type="ECO:0000256" key="3">
    <source>
        <dbReference type="ARBA" id="ARBA00022475"/>
    </source>
</evidence>
<accession>A0A6N7XH11</accession>
<dbReference type="Proteomes" id="UP000469523">
    <property type="component" value="Unassembled WGS sequence"/>
</dbReference>
<evidence type="ECO:0000313" key="24">
    <source>
        <dbReference type="Proteomes" id="UP000469523"/>
    </source>
</evidence>
<dbReference type="Pfam" id="PF01098">
    <property type="entry name" value="FTSW_RODA_SPOVE"/>
    <property type="match status" value="1"/>
</dbReference>
<comment type="catalytic activity">
    <reaction evidence="20">
        <text>[GlcNAc-(1-&gt;4)-Mur2Ac(oyl-L-Ala-gamma-D-Glu-L-Lys-D-Ala-D-Ala)](n)-di-trans,octa-cis-undecaprenyl diphosphate + beta-D-GlcNAc-(1-&gt;4)-Mur2Ac(oyl-L-Ala-gamma-D-Glu-L-Lys-D-Ala-D-Ala)-di-trans,octa-cis-undecaprenyl diphosphate = [GlcNAc-(1-&gt;4)-Mur2Ac(oyl-L-Ala-gamma-D-Glu-L-Lys-D-Ala-D-Ala)](n+1)-di-trans,octa-cis-undecaprenyl diphosphate + di-trans,octa-cis-undecaprenyl diphosphate + H(+)</text>
        <dbReference type="Rhea" id="RHEA:23708"/>
        <dbReference type="Rhea" id="RHEA-COMP:9602"/>
        <dbReference type="Rhea" id="RHEA-COMP:9603"/>
        <dbReference type="ChEBI" id="CHEBI:15378"/>
        <dbReference type="ChEBI" id="CHEBI:58405"/>
        <dbReference type="ChEBI" id="CHEBI:60033"/>
        <dbReference type="ChEBI" id="CHEBI:78435"/>
        <dbReference type="EC" id="2.4.99.28"/>
    </reaction>
</comment>
<name>A0A6N7XH11_9FIRM</name>
<evidence type="ECO:0000256" key="21">
    <source>
        <dbReference type="ARBA" id="ARBA00049966"/>
    </source>
</evidence>
<evidence type="ECO:0000256" key="2">
    <source>
        <dbReference type="ARBA" id="ARBA00004752"/>
    </source>
</evidence>
<dbReference type="AlphaFoldDB" id="A0A6N7XH11"/>
<keyword evidence="11 22" id="KW-0472">Membrane</keyword>
<dbReference type="GO" id="GO:0005886">
    <property type="term" value="C:plasma membrane"/>
    <property type="evidence" value="ECO:0007669"/>
    <property type="project" value="UniProtKB-SubCell"/>
</dbReference>
<dbReference type="PANTHER" id="PTHR30474">
    <property type="entry name" value="CELL CYCLE PROTEIN"/>
    <property type="match status" value="1"/>
</dbReference>
<keyword evidence="8" id="KW-0133">Cell shape</keyword>
<dbReference type="GO" id="GO:0008955">
    <property type="term" value="F:peptidoglycan glycosyltransferase activity"/>
    <property type="evidence" value="ECO:0007669"/>
    <property type="project" value="UniProtKB-EC"/>
</dbReference>
<evidence type="ECO:0000256" key="8">
    <source>
        <dbReference type="ARBA" id="ARBA00022960"/>
    </source>
</evidence>
<comment type="similarity">
    <text evidence="16">Belongs to the SEDS family. FtsW subfamily.</text>
</comment>
<dbReference type="RefSeq" id="WP_154439744.1">
    <property type="nucleotide sequence ID" value="NZ_JAHLPJ010000001.1"/>
</dbReference>
<keyword evidence="5" id="KW-0328">Glycosyltransferase</keyword>
<dbReference type="GO" id="GO:0032153">
    <property type="term" value="C:cell division site"/>
    <property type="evidence" value="ECO:0007669"/>
    <property type="project" value="TreeGrafter"/>
</dbReference>
<gene>
    <name evidence="23" type="primary">ftsW</name>
    <name evidence="23" type="ORF">FYJ83_07615</name>
</gene>
<feature type="transmembrane region" description="Helical" evidence="22">
    <location>
        <begin position="228"/>
        <end position="250"/>
    </location>
</feature>
<feature type="transmembrane region" description="Helical" evidence="22">
    <location>
        <begin position="147"/>
        <end position="164"/>
    </location>
</feature>
<evidence type="ECO:0000256" key="9">
    <source>
        <dbReference type="ARBA" id="ARBA00022984"/>
    </source>
</evidence>
<feature type="transmembrane region" description="Helical" evidence="22">
    <location>
        <begin position="12"/>
        <end position="34"/>
    </location>
</feature>
<organism evidence="23 24">
    <name type="scientific">Tissierella pigra</name>
    <dbReference type="NCBI Taxonomy" id="2607614"/>
    <lineage>
        <taxon>Bacteria</taxon>
        <taxon>Bacillati</taxon>
        <taxon>Bacillota</taxon>
        <taxon>Tissierellia</taxon>
        <taxon>Tissierellales</taxon>
        <taxon>Tissierellaceae</taxon>
        <taxon>Tissierella</taxon>
    </lineage>
</organism>
<evidence type="ECO:0000313" key="23">
    <source>
        <dbReference type="EMBL" id="MSU01331.1"/>
    </source>
</evidence>
<comment type="function">
    <text evidence="21">Peptidoglycan polymerase that is essential for cell division.</text>
</comment>
<proteinExistence type="inferred from homology"/>
<dbReference type="PANTHER" id="PTHR30474:SF2">
    <property type="entry name" value="PEPTIDOGLYCAN GLYCOSYLTRANSFERASE FTSW-RELATED"/>
    <property type="match status" value="1"/>
</dbReference>
<evidence type="ECO:0000256" key="6">
    <source>
        <dbReference type="ARBA" id="ARBA00022679"/>
    </source>
</evidence>
<keyword evidence="6" id="KW-0808">Transferase</keyword>
<dbReference type="InterPro" id="IPR013437">
    <property type="entry name" value="FtsW"/>
</dbReference>
<evidence type="ECO:0000256" key="20">
    <source>
        <dbReference type="ARBA" id="ARBA00049902"/>
    </source>
</evidence>
<evidence type="ECO:0000256" key="17">
    <source>
        <dbReference type="ARBA" id="ARBA00041185"/>
    </source>
</evidence>
<evidence type="ECO:0000256" key="19">
    <source>
        <dbReference type="ARBA" id="ARBA00044770"/>
    </source>
</evidence>
<dbReference type="GO" id="GO:0051301">
    <property type="term" value="P:cell division"/>
    <property type="evidence" value="ECO:0007669"/>
    <property type="project" value="UniProtKB-KW"/>
</dbReference>
<comment type="pathway">
    <text evidence="2">Cell wall biogenesis; peptidoglycan biosynthesis.</text>
</comment>
<comment type="caution">
    <text evidence="23">The sequence shown here is derived from an EMBL/GenBank/DDBJ whole genome shotgun (WGS) entry which is preliminary data.</text>
</comment>
<keyword evidence="4" id="KW-0132">Cell division</keyword>
<protein>
    <recommendedName>
        <fullName evidence="17">Probable peptidoglycan glycosyltransferase FtsW</fullName>
        <ecNumber evidence="19">2.4.99.28</ecNumber>
    </recommendedName>
    <alternativeName>
        <fullName evidence="18">Cell division protein FtsW</fullName>
    </alternativeName>
    <alternativeName>
        <fullName evidence="15">Cell wall polymerase</fullName>
    </alternativeName>
    <alternativeName>
        <fullName evidence="14">Peptidoglycan polymerase</fullName>
    </alternativeName>
</protein>
<dbReference type="GO" id="GO:0009252">
    <property type="term" value="P:peptidoglycan biosynthetic process"/>
    <property type="evidence" value="ECO:0007669"/>
    <property type="project" value="UniProtKB-KW"/>
</dbReference>
<evidence type="ECO:0000256" key="14">
    <source>
        <dbReference type="ARBA" id="ARBA00032370"/>
    </source>
</evidence>
<dbReference type="NCBIfam" id="TIGR02614">
    <property type="entry name" value="ftsW"/>
    <property type="match status" value="1"/>
</dbReference>
<dbReference type="GO" id="GO:0015648">
    <property type="term" value="F:lipid-linked peptidoglycan transporter activity"/>
    <property type="evidence" value="ECO:0007669"/>
    <property type="project" value="TreeGrafter"/>
</dbReference>
<evidence type="ECO:0000256" key="4">
    <source>
        <dbReference type="ARBA" id="ARBA00022618"/>
    </source>
</evidence>
<keyword evidence="10 22" id="KW-1133">Transmembrane helix</keyword>
<dbReference type="EC" id="2.4.99.28" evidence="19"/>
<dbReference type="GO" id="GO:0071555">
    <property type="term" value="P:cell wall organization"/>
    <property type="evidence" value="ECO:0007669"/>
    <property type="project" value="UniProtKB-KW"/>
</dbReference>
<evidence type="ECO:0000256" key="10">
    <source>
        <dbReference type="ARBA" id="ARBA00022989"/>
    </source>
</evidence>
<evidence type="ECO:0000256" key="13">
    <source>
        <dbReference type="ARBA" id="ARBA00023316"/>
    </source>
</evidence>
<evidence type="ECO:0000256" key="11">
    <source>
        <dbReference type="ARBA" id="ARBA00023136"/>
    </source>
</evidence>
<evidence type="ECO:0000256" key="5">
    <source>
        <dbReference type="ARBA" id="ARBA00022676"/>
    </source>
</evidence>
<evidence type="ECO:0000256" key="15">
    <source>
        <dbReference type="ARBA" id="ARBA00033270"/>
    </source>
</evidence>
<feature type="transmembrane region" description="Helical" evidence="22">
    <location>
        <begin position="108"/>
        <end position="135"/>
    </location>
</feature>
<dbReference type="EMBL" id="VUNQ01000013">
    <property type="protein sequence ID" value="MSU01331.1"/>
    <property type="molecule type" value="Genomic_DNA"/>
</dbReference>
<dbReference type="InterPro" id="IPR001182">
    <property type="entry name" value="FtsW/RodA"/>
</dbReference>
<keyword evidence="3" id="KW-1003">Cell membrane</keyword>
<reference evidence="23 24" key="1">
    <citation type="submission" date="2019-09" db="EMBL/GenBank/DDBJ databases">
        <title>In-depth cultivation of the pig gut microbiome towards novel bacterial diversity and tailored functional studies.</title>
        <authorList>
            <person name="Wylensek D."/>
            <person name="Hitch T.C.A."/>
            <person name="Clavel T."/>
        </authorList>
    </citation>
    <scope>NUCLEOTIDE SEQUENCE [LARGE SCALE GENOMIC DNA]</scope>
    <source>
        <strain evidence="23 24">WCA3-693-APC-4?</strain>
    </source>
</reference>
<comment type="subcellular location">
    <subcellularLocation>
        <location evidence="1">Cell membrane</location>
        <topology evidence="1">Multi-pass membrane protein</topology>
    </subcellularLocation>
</comment>
<dbReference type="GO" id="GO:0008360">
    <property type="term" value="P:regulation of cell shape"/>
    <property type="evidence" value="ECO:0007669"/>
    <property type="project" value="UniProtKB-KW"/>
</dbReference>
<feature type="transmembrane region" description="Helical" evidence="22">
    <location>
        <begin position="184"/>
        <end position="207"/>
    </location>
</feature>
<keyword evidence="12" id="KW-0131">Cell cycle</keyword>
<evidence type="ECO:0000256" key="1">
    <source>
        <dbReference type="ARBA" id="ARBA00004651"/>
    </source>
</evidence>